<organism evidence="1 2">
    <name type="scientific">Mycena belliarum</name>
    <dbReference type="NCBI Taxonomy" id="1033014"/>
    <lineage>
        <taxon>Eukaryota</taxon>
        <taxon>Fungi</taxon>
        <taxon>Dikarya</taxon>
        <taxon>Basidiomycota</taxon>
        <taxon>Agaricomycotina</taxon>
        <taxon>Agaricomycetes</taxon>
        <taxon>Agaricomycetidae</taxon>
        <taxon>Agaricales</taxon>
        <taxon>Marasmiineae</taxon>
        <taxon>Mycenaceae</taxon>
        <taxon>Mycena</taxon>
    </lineage>
</organism>
<feature type="non-terminal residue" evidence="1">
    <location>
        <position position="1"/>
    </location>
</feature>
<comment type="caution">
    <text evidence="1">The sequence shown here is derived from an EMBL/GenBank/DDBJ whole genome shotgun (WGS) entry which is preliminary data.</text>
</comment>
<protein>
    <submittedName>
        <fullName evidence="1">Uncharacterized protein</fullName>
    </submittedName>
</protein>
<reference evidence="1" key="1">
    <citation type="submission" date="2023-03" db="EMBL/GenBank/DDBJ databases">
        <title>Massive genome expansion in bonnet fungi (Mycena s.s.) driven by repeated elements and novel gene families across ecological guilds.</title>
        <authorList>
            <consortium name="Lawrence Berkeley National Laboratory"/>
            <person name="Harder C.B."/>
            <person name="Miyauchi S."/>
            <person name="Viragh M."/>
            <person name="Kuo A."/>
            <person name="Thoen E."/>
            <person name="Andreopoulos B."/>
            <person name="Lu D."/>
            <person name="Skrede I."/>
            <person name="Drula E."/>
            <person name="Henrissat B."/>
            <person name="Morin E."/>
            <person name="Kohler A."/>
            <person name="Barry K."/>
            <person name="LaButti K."/>
            <person name="Morin E."/>
            <person name="Salamov A."/>
            <person name="Lipzen A."/>
            <person name="Mereny Z."/>
            <person name="Hegedus B."/>
            <person name="Baldrian P."/>
            <person name="Stursova M."/>
            <person name="Weitz H."/>
            <person name="Taylor A."/>
            <person name="Grigoriev I.V."/>
            <person name="Nagy L.G."/>
            <person name="Martin F."/>
            <person name="Kauserud H."/>
        </authorList>
    </citation>
    <scope>NUCLEOTIDE SEQUENCE</scope>
    <source>
        <strain evidence="1">CBHHK173m</strain>
    </source>
</reference>
<feature type="non-terminal residue" evidence="1">
    <location>
        <position position="573"/>
    </location>
</feature>
<accession>A0AAD6TMX7</accession>
<gene>
    <name evidence="1" type="ORF">B0H15DRAFT_752337</name>
</gene>
<sequence>GSAAVRITACPRPGVNLPEDWEKAAPEDRFLYFLFIALDACFRLKRRLISSDLRDPGLGTGWAYFTENELYRQFLLTVTDQKEMSTCSGLAALDYANTKFSRGYSSTGVGMGVCARHEFVLPTGVGDLQKGERFVNMDYILASILRHFDPRLLKVISYDIVCQWWKHLLERLLKLPAMLRLRITLELVRFVIPKMHIHSHTLACQVLFSLNLLLGAGQTDGEGIERPWANIGGVATSTREQGPGSRHDTLDDHWGYWNWVKLTIIARLLRRRLDTARVESALQNEGFEAFSAQQPERVQGWKKMVHDFEVDPKQPNPYETKVVGLTEAQVRLQFSEEEAKRAELGVPALHDVSPSSFIYAGLGLEDEQRRLRVQAELKKAGTAGQKISLTTMRTKLTRGIQRFRKLQSIYTPAALQAASRAQTGSLTDSAASELPEDTPLYLPSALTPEERTGGCVAGLENIEGLARDAQCRTALVRLRHQLHMKSRLMVYKKKNARHQGANTRSRTIVARNESKVRLHSEKYQCAWNAIRLLNGGDPATVGWLKLRRQDIRMMEDKEELSKRMERKKKQEAR</sequence>
<proteinExistence type="predicted"/>
<name>A0AAD6TMX7_9AGAR</name>
<keyword evidence="2" id="KW-1185">Reference proteome</keyword>
<dbReference type="EMBL" id="JARJCN010000152">
    <property type="protein sequence ID" value="KAJ7067716.1"/>
    <property type="molecule type" value="Genomic_DNA"/>
</dbReference>
<dbReference type="Pfam" id="PF18758">
    <property type="entry name" value="KDZ"/>
    <property type="match status" value="1"/>
</dbReference>
<dbReference type="Proteomes" id="UP001222325">
    <property type="component" value="Unassembled WGS sequence"/>
</dbReference>
<dbReference type="AlphaFoldDB" id="A0AAD6TMX7"/>
<dbReference type="InterPro" id="IPR040521">
    <property type="entry name" value="KDZ"/>
</dbReference>
<evidence type="ECO:0000313" key="1">
    <source>
        <dbReference type="EMBL" id="KAJ7067716.1"/>
    </source>
</evidence>
<dbReference type="PANTHER" id="PTHR33104:SF2">
    <property type="entry name" value="CXC3 LIKE CYSTEINE CLUSTER DOMAIN-CONTAINING PROTEIN"/>
    <property type="match status" value="1"/>
</dbReference>
<evidence type="ECO:0000313" key="2">
    <source>
        <dbReference type="Proteomes" id="UP001222325"/>
    </source>
</evidence>
<dbReference type="PANTHER" id="PTHR33104">
    <property type="entry name" value="SI:DKEY-29D5.2"/>
    <property type="match status" value="1"/>
</dbReference>